<name>A0A2M4BKZ8_9DIPT</name>
<accession>A0A2M4BKZ8</accession>
<sequence length="500" mass="56923">MNLNQFPNEVLCCIFDFLPWKERQRVSLVCGRWNAIINSEHFLRHQKLVLYNCSKAKFFYGVSDALLRRQKCIEFNSNAMLDTEELLQTVGATFGGGEAMVESLTLNMRSEHRAAFELIVANLPKLAHLRELKISANEGLSKGLVISSACLEKANISFYQNSLCVLDTPRLHTLHLTVRYRSEMELLKAVSAQLAELEVSFISKDHVASLFDCDFRSLRVLSIALKNDKYISYGSPTVAKPLDTDGVFARTIGGLQSLSIIDMCCIFDLDFLQMFTHATSLSALAINNIKLVNEVHDFINSFRKLEYLNLDGCTTSNDEPKRLDLPVLRTLVLPHKHNPLFSITELRTLTTLYYSNAMKTKTNFIEKMANAFANLQFLHVQNFDYELDSNAFVSLHLLSKLRVLTIKDMSVSCQVFANCKTVPHLERLVLDTIVTEVSILETIPSIFPSLQSCVLKNCFFYLIPKDKSCSYMEFEELRRQMPSCRVSTRTSTVFINQQHQ</sequence>
<protein>
    <recommendedName>
        <fullName evidence="1">F-box domain-containing protein</fullName>
    </recommendedName>
</protein>
<reference evidence="2" key="1">
    <citation type="submission" date="2018-01" db="EMBL/GenBank/DDBJ databases">
        <title>An insight into the sialome of Amazonian anophelines.</title>
        <authorList>
            <person name="Ribeiro J.M."/>
            <person name="Scarpassa V."/>
            <person name="Calvo E."/>
        </authorList>
    </citation>
    <scope>NUCLEOTIDE SEQUENCE</scope>
    <source>
        <tissue evidence="2">Salivary glands</tissue>
    </source>
</reference>
<dbReference type="InterPro" id="IPR001810">
    <property type="entry name" value="F-box_dom"/>
</dbReference>
<feature type="domain" description="F-box" evidence="1">
    <location>
        <begin position="1"/>
        <end position="46"/>
    </location>
</feature>
<dbReference type="Gene3D" id="1.20.1280.50">
    <property type="match status" value="1"/>
</dbReference>
<dbReference type="SMART" id="SM00256">
    <property type="entry name" value="FBOX"/>
    <property type="match status" value="1"/>
</dbReference>
<evidence type="ECO:0000259" key="1">
    <source>
        <dbReference type="PROSITE" id="PS50181"/>
    </source>
</evidence>
<dbReference type="AlphaFoldDB" id="A0A2M4BKZ8"/>
<dbReference type="PROSITE" id="PS50181">
    <property type="entry name" value="FBOX"/>
    <property type="match status" value="1"/>
</dbReference>
<dbReference type="SUPFAM" id="SSF81383">
    <property type="entry name" value="F-box domain"/>
    <property type="match status" value="1"/>
</dbReference>
<proteinExistence type="predicted"/>
<dbReference type="InterPro" id="IPR032675">
    <property type="entry name" value="LRR_dom_sf"/>
</dbReference>
<dbReference type="Pfam" id="PF12937">
    <property type="entry name" value="F-box-like"/>
    <property type="match status" value="1"/>
</dbReference>
<evidence type="ECO:0000313" key="2">
    <source>
        <dbReference type="EMBL" id="MBW53749.1"/>
    </source>
</evidence>
<dbReference type="SUPFAM" id="SSF52047">
    <property type="entry name" value="RNI-like"/>
    <property type="match status" value="1"/>
</dbReference>
<dbReference type="Gene3D" id="3.80.10.10">
    <property type="entry name" value="Ribonuclease Inhibitor"/>
    <property type="match status" value="1"/>
</dbReference>
<dbReference type="EMBL" id="GGFJ01004608">
    <property type="protein sequence ID" value="MBW53749.1"/>
    <property type="molecule type" value="Transcribed_RNA"/>
</dbReference>
<organism evidence="2">
    <name type="scientific">Anopheles marajoara</name>
    <dbReference type="NCBI Taxonomy" id="58244"/>
    <lineage>
        <taxon>Eukaryota</taxon>
        <taxon>Metazoa</taxon>
        <taxon>Ecdysozoa</taxon>
        <taxon>Arthropoda</taxon>
        <taxon>Hexapoda</taxon>
        <taxon>Insecta</taxon>
        <taxon>Pterygota</taxon>
        <taxon>Neoptera</taxon>
        <taxon>Endopterygota</taxon>
        <taxon>Diptera</taxon>
        <taxon>Nematocera</taxon>
        <taxon>Culicoidea</taxon>
        <taxon>Culicidae</taxon>
        <taxon>Anophelinae</taxon>
        <taxon>Anopheles</taxon>
    </lineage>
</organism>
<dbReference type="InterPro" id="IPR036047">
    <property type="entry name" value="F-box-like_dom_sf"/>
</dbReference>